<dbReference type="Proteomes" id="UP001373909">
    <property type="component" value="Chromosome"/>
</dbReference>
<evidence type="ECO:0000313" key="2">
    <source>
        <dbReference type="Proteomes" id="UP001373909"/>
    </source>
</evidence>
<gene>
    <name evidence="1" type="ORF">OPV09_16050</name>
</gene>
<dbReference type="RefSeq" id="WP_034748032.1">
    <property type="nucleotide sequence ID" value="NZ_CP142523.1"/>
</dbReference>
<reference evidence="1 2" key="1">
    <citation type="submission" date="2024-01" db="EMBL/GenBank/DDBJ databases">
        <title>Draft genome sequences of nine bacterial species from freshwater ponds near Washington, DC.</title>
        <authorList>
            <person name="Pavloudi C."/>
            <person name="Oliver L."/>
            <person name="Slattery K."/>
            <person name="Lissner G."/>
            <person name="Saw J.H."/>
        </authorList>
    </citation>
    <scope>NUCLEOTIDE SEQUENCE [LARGE SCALE GENOMIC DNA]</scope>
    <source>
        <strain evidence="2">TB1-E2</strain>
    </source>
</reference>
<proteinExistence type="predicted"/>
<organism evidence="1 2">
    <name type="scientific">Janthinobacterium aestuarii</name>
    <dbReference type="NCBI Taxonomy" id="2985511"/>
    <lineage>
        <taxon>Bacteria</taxon>
        <taxon>Pseudomonadati</taxon>
        <taxon>Pseudomonadota</taxon>
        <taxon>Betaproteobacteria</taxon>
        <taxon>Burkholderiales</taxon>
        <taxon>Oxalobacteraceae</taxon>
        <taxon>Janthinobacterium</taxon>
    </lineage>
</organism>
<accession>A0ABZ2GJI1</accession>
<name>A0ABZ2GJI1_9BURK</name>
<keyword evidence="2" id="KW-1185">Reference proteome</keyword>
<evidence type="ECO:0000313" key="1">
    <source>
        <dbReference type="EMBL" id="WWO44232.1"/>
    </source>
</evidence>
<protein>
    <submittedName>
        <fullName evidence="1">Uncharacterized protein</fullName>
    </submittedName>
</protein>
<dbReference type="EMBL" id="CP142523">
    <property type="protein sequence ID" value="WWO44232.1"/>
    <property type="molecule type" value="Genomic_DNA"/>
</dbReference>
<sequence>MSVQIERYVDDAFPGVVACVLSDADGGRHEFIEKVPVVSSSDLRADSSYPQPGYIACVVEHEWMDTAGRKLVRINTQAPWDIASVSGITVFNVLEVQLIGK</sequence>